<dbReference type="Gene3D" id="3.40.605.10">
    <property type="entry name" value="Aldehyde Dehydrogenase, Chain A, domain 1"/>
    <property type="match status" value="1"/>
</dbReference>
<dbReference type="InterPro" id="IPR029510">
    <property type="entry name" value="Ald_DH_CS_GLU"/>
</dbReference>
<dbReference type="RefSeq" id="WP_260191005.1">
    <property type="nucleotide sequence ID" value="NZ_JAFFZE010000009.1"/>
</dbReference>
<keyword evidence="1 3" id="KW-0560">Oxidoreductase</keyword>
<accession>A0ABT2J712</accession>
<evidence type="ECO:0000313" key="5">
    <source>
        <dbReference type="EMBL" id="MCT2583648.1"/>
    </source>
</evidence>
<dbReference type="PROSITE" id="PS00687">
    <property type="entry name" value="ALDEHYDE_DEHYDR_GLU"/>
    <property type="match status" value="1"/>
</dbReference>
<comment type="caution">
    <text evidence="5">The sequence shown here is derived from an EMBL/GenBank/DDBJ whole genome shotgun (WGS) entry which is preliminary data.</text>
</comment>
<dbReference type="Gene3D" id="3.40.309.10">
    <property type="entry name" value="Aldehyde Dehydrogenase, Chain A, domain 2"/>
    <property type="match status" value="1"/>
</dbReference>
<dbReference type="PANTHER" id="PTHR43353">
    <property type="entry name" value="SUCCINATE-SEMIALDEHYDE DEHYDROGENASE, MITOCHONDRIAL"/>
    <property type="match status" value="1"/>
</dbReference>
<organism evidence="5 6">
    <name type="scientific">Actinophytocola gossypii</name>
    <dbReference type="NCBI Taxonomy" id="2812003"/>
    <lineage>
        <taxon>Bacteria</taxon>
        <taxon>Bacillati</taxon>
        <taxon>Actinomycetota</taxon>
        <taxon>Actinomycetes</taxon>
        <taxon>Pseudonocardiales</taxon>
        <taxon>Pseudonocardiaceae</taxon>
    </lineage>
</organism>
<evidence type="ECO:0000256" key="2">
    <source>
        <dbReference type="PROSITE-ProRule" id="PRU10007"/>
    </source>
</evidence>
<feature type="domain" description="Aldehyde dehydrogenase" evidence="4">
    <location>
        <begin position="20"/>
        <end position="479"/>
    </location>
</feature>
<name>A0ABT2J712_9PSEU</name>
<dbReference type="InterPro" id="IPR015590">
    <property type="entry name" value="Aldehyde_DH_dom"/>
</dbReference>
<sequence length="484" mass="50684">MAHHDVLPSVPTQLLIGGKWTDSSDGARTDVVDPATGQTLCSVADATPADGQAAVAAAVAAQRDWAATPARERGEILRRAYEAIIADVDRFATIITLEMGKPLAEARGEAKYAAEFLRWFSEEAVRLDGHFGHTPDGNSRAMVLAQPVGPCLLITPWNFPLAMGTRKIGPAVAAGCTMVLKPAPQTPLASLALASVLSEAGLPDGVLNVVTTNRAAEVVEPMLTGGDIRKLSFTGSTEVGRLLLAQAATKVVKTSLELGGNAPFIVLDDADLDRAVEGAVTAKMRNMGEACTAANRFFVHESVAEDFAGKLAERMGALTVGSGLESTSQVGPLIDPDGLSKVTELVDDAVAKGARVVVGGTAPDGPGYFYQPTVLADVHPDSDLCRTEIFGPVAAIQTFTDVDDAVARANDTEWGLVGYLFTQDLDKAFRVSEAMEVGMVGLNAGIVSNPATPFGGVKQSGIGREGGRVGIEEFLEHKLIVMPR</sequence>
<comment type="similarity">
    <text evidence="3">Belongs to the aldehyde dehydrogenase family.</text>
</comment>
<evidence type="ECO:0000256" key="1">
    <source>
        <dbReference type="ARBA" id="ARBA00023002"/>
    </source>
</evidence>
<dbReference type="Pfam" id="PF00171">
    <property type="entry name" value="Aldedh"/>
    <property type="match status" value="1"/>
</dbReference>
<dbReference type="InterPro" id="IPR016161">
    <property type="entry name" value="Ald_DH/histidinol_DH"/>
</dbReference>
<evidence type="ECO:0000256" key="3">
    <source>
        <dbReference type="RuleBase" id="RU003345"/>
    </source>
</evidence>
<dbReference type="SUPFAM" id="SSF53720">
    <property type="entry name" value="ALDH-like"/>
    <property type="match status" value="1"/>
</dbReference>
<dbReference type="InterPro" id="IPR050740">
    <property type="entry name" value="Aldehyde_DH_Superfamily"/>
</dbReference>
<feature type="active site" evidence="2">
    <location>
        <position position="257"/>
    </location>
</feature>
<evidence type="ECO:0000313" key="6">
    <source>
        <dbReference type="Proteomes" id="UP001156441"/>
    </source>
</evidence>
<gene>
    <name evidence="5" type="ORF">JT362_11020</name>
</gene>
<proteinExistence type="inferred from homology"/>
<dbReference type="Proteomes" id="UP001156441">
    <property type="component" value="Unassembled WGS sequence"/>
</dbReference>
<evidence type="ECO:0000259" key="4">
    <source>
        <dbReference type="Pfam" id="PF00171"/>
    </source>
</evidence>
<dbReference type="CDD" id="cd07103">
    <property type="entry name" value="ALDH_F5_SSADH_GabD"/>
    <property type="match status" value="1"/>
</dbReference>
<dbReference type="PANTHER" id="PTHR43353:SF5">
    <property type="entry name" value="SUCCINATE-SEMIALDEHYDE DEHYDROGENASE, MITOCHONDRIAL"/>
    <property type="match status" value="1"/>
</dbReference>
<dbReference type="EMBL" id="JAFFZE010000009">
    <property type="protein sequence ID" value="MCT2583648.1"/>
    <property type="molecule type" value="Genomic_DNA"/>
</dbReference>
<protein>
    <submittedName>
        <fullName evidence="5">NAD-dependent succinate-semialdehyde dehydrogenase</fullName>
    </submittedName>
</protein>
<dbReference type="InterPro" id="IPR016163">
    <property type="entry name" value="Ald_DH_C"/>
</dbReference>
<dbReference type="InterPro" id="IPR016162">
    <property type="entry name" value="Ald_DH_N"/>
</dbReference>
<reference evidence="5 6" key="1">
    <citation type="submission" date="2021-02" db="EMBL/GenBank/DDBJ databases">
        <title>Actinophytocola xerophila sp. nov., isolated from soil of cotton cropping field.</title>
        <authorList>
            <person name="Huang R."/>
            <person name="Chen X."/>
            <person name="Ge X."/>
            <person name="Liu W."/>
        </authorList>
    </citation>
    <scope>NUCLEOTIDE SEQUENCE [LARGE SCALE GENOMIC DNA]</scope>
    <source>
        <strain evidence="5 6">S1-96</strain>
    </source>
</reference>
<keyword evidence="6" id="KW-1185">Reference proteome</keyword>